<feature type="region of interest" description="Disordered" evidence="1">
    <location>
        <begin position="1"/>
        <end position="20"/>
    </location>
</feature>
<organism evidence="2 3">
    <name type="scientific">Mycena venus</name>
    <dbReference type="NCBI Taxonomy" id="2733690"/>
    <lineage>
        <taxon>Eukaryota</taxon>
        <taxon>Fungi</taxon>
        <taxon>Dikarya</taxon>
        <taxon>Basidiomycota</taxon>
        <taxon>Agaricomycotina</taxon>
        <taxon>Agaricomycetes</taxon>
        <taxon>Agaricomycetidae</taxon>
        <taxon>Agaricales</taxon>
        <taxon>Marasmiineae</taxon>
        <taxon>Mycenaceae</taxon>
        <taxon>Mycena</taxon>
    </lineage>
</organism>
<reference evidence="2" key="1">
    <citation type="submission" date="2020-05" db="EMBL/GenBank/DDBJ databases">
        <title>Mycena genomes resolve the evolution of fungal bioluminescence.</title>
        <authorList>
            <person name="Tsai I.J."/>
        </authorList>
    </citation>
    <scope>NUCLEOTIDE SEQUENCE</scope>
    <source>
        <strain evidence="2">CCC161011</strain>
    </source>
</reference>
<sequence length="277" mass="31745">MIPMKSHNKLHDEDREARKQRARIEVKKHNLRKTIDSSQCREQKPNIVSGCTTCLTKADSASLKRCGRANLFGIVQGSAIERTARISLTASHYSACQKKDWPDHKKFYGKEHFDLQLLAPTPEGPDEFIGCSAPADGYIWTPALWRQIWYLSKPDSQRSFYHFDTTPKHTRSVIIEYPPGARDVFLVARRRAMATGSVPAIHMMYSILEYGQVDGMTIYDITMDQVQRQFEIEYRVEITPASIQAAEPFVPPTPQELEEELRYLQQRLNSVGESLEL</sequence>
<proteinExistence type="predicted"/>
<dbReference type="AlphaFoldDB" id="A0A8H6YL90"/>
<dbReference type="OrthoDB" id="2870891at2759"/>
<comment type="caution">
    <text evidence="2">The sequence shown here is derived from an EMBL/GenBank/DDBJ whole genome shotgun (WGS) entry which is preliminary data.</text>
</comment>
<evidence type="ECO:0000313" key="3">
    <source>
        <dbReference type="Proteomes" id="UP000620124"/>
    </source>
</evidence>
<accession>A0A8H6YL90</accession>
<gene>
    <name evidence="2" type="ORF">MVEN_00798400</name>
</gene>
<name>A0A8H6YL90_9AGAR</name>
<evidence type="ECO:0000313" key="2">
    <source>
        <dbReference type="EMBL" id="KAF7360667.1"/>
    </source>
</evidence>
<keyword evidence="3" id="KW-1185">Reference proteome</keyword>
<protein>
    <submittedName>
        <fullName evidence="2">Uncharacterized protein</fullName>
    </submittedName>
</protein>
<dbReference type="Proteomes" id="UP000620124">
    <property type="component" value="Unassembled WGS sequence"/>
</dbReference>
<evidence type="ECO:0000256" key="1">
    <source>
        <dbReference type="SAM" id="MobiDB-lite"/>
    </source>
</evidence>
<dbReference type="EMBL" id="JACAZI010000005">
    <property type="protein sequence ID" value="KAF7360667.1"/>
    <property type="molecule type" value="Genomic_DNA"/>
</dbReference>
<feature type="compositionally biased region" description="Basic and acidic residues" evidence="1">
    <location>
        <begin position="9"/>
        <end position="20"/>
    </location>
</feature>